<keyword evidence="2" id="KW-0378">Hydrolase</keyword>
<dbReference type="GO" id="GO:0006508">
    <property type="term" value="P:proteolysis"/>
    <property type="evidence" value="ECO:0007669"/>
    <property type="project" value="UniProtKB-KW"/>
</dbReference>
<dbReference type="SUPFAM" id="SSF63411">
    <property type="entry name" value="LuxS/MPP-like metallohydrolase"/>
    <property type="match status" value="2"/>
</dbReference>
<proteinExistence type="predicted"/>
<dbReference type="Pfam" id="PF05193">
    <property type="entry name" value="Peptidase_M16_C"/>
    <property type="match status" value="1"/>
</dbReference>
<evidence type="ECO:0000259" key="1">
    <source>
        <dbReference type="Pfam" id="PF05193"/>
    </source>
</evidence>
<feature type="domain" description="Peptidase M16 C-terminal" evidence="1">
    <location>
        <begin position="178"/>
        <end position="351"/>
    </location>
</feature>
<dbReference type="EMBL" id="UHDT01000001">
    <property type="protein sequence ID" value="SUM57334.1"/>
    <property type="molecule type" value="Genomic_DNA"/>
</dbReference>
<dbReference type="InterPro" id="IPR011249">
    <property type="entry name" value="Metalloenz_LuxS/M16"/>
</dbReference>
<dbReference type="Proteomes" id="UP000032366">
    <property type="component" value="Unassembled WGS sequence"/>
</dbReference>
<evidence type="ECO:0000313" key="4">
    <source>
        <dbReference type="Proteomes" id="UP000032366"/>
    </source>
</evidence>
<dbReference type="NCBIfam" id="NF047422">
    <property type="entry name" value="YfmF_fam"/>
    <property type="match status" value="1"/>
</dbReference>
<dbReference type="InterPro" id="IPR007863">
    <property type="entry name" value="Peptidase_M16_C"/>
</dbReference>
<dbReference type="InterPro" id="IPR050361">
    <property type="entry name" value="MPP/UQCRC_Complex"/>
</dbReference>
<dbReference type="EMBL" id="JXWY01000007">
    <property type="protein sequence ID" value="KIX91628.1"/>
    <property type="molecule type" value="Genomic_DNA"/>
</dbReference>
<dbReference type="PANTHER" id="PTHR11851:SF186">
    <property type="entry name" value="INACTIVE METALLOPROTEASE YMFF-RELATED"/>
    <property type="match status" value="1"/>
</dbReference>
<organism evidence="3 5">
    <name type="scientific">Staphylococcus microti</name>
    <dbReference type="NCBI Taxonomy" id="569857"/>
    <lineage>
        <taxon>Bacteria</taxon>
        <taxon>Bacillati</taxon>
        <taxon>Bacillota</taxon>
        <taxon>Bacilli</taxon>
        <taxon>Bacillales</taxon>
        <taxon>Staphylococcaceae</taxon>
        <taxon>Staphylococcus</taxon>
    </lineage>
</organism>
<evidence type="ECO:0000313" key="3">
    <source>
        <dbReference type="EMBL" id="SUM57334.1"/>
    </source>
</evidence>
<dbReference type="GO" id="GO:0008233">
    <property type="term" value="F:peptidase activity"/>
    <property type="evidence" value="ECO:0007669"/>
    <property type="project" value="UniProtKB-KW"/>
</dbReference>
<dbReference type="RefSeq" id="WP_084207626.1">
    <property type="nucleotide sequence ID" value="NZ_JXWY01000007.1"/>
</dbReference>
<dbReference type="Proteomes" id="UP000254100">
    <property type="component" value="Unassembled WGS sequence"/>
</dbReference>
<dbReference type="Gene3D" id="3.30.830.10">
    <property type="entry name" value="Metalloenzyme, LuxS/M16 peptidase-like"/>
    <property type="match status" value="2"/>
</dbReference>
<dbReference type="PANTHER" id="PTHR11851">
    <property type="entry name" value="METALLOPROTEASE"/>
    <property type="match status" value="1"/>
</dbReference>
<dbReference type="OrthoDB" id="9762085at2"/>
<dbReference type="AlphaFoldDB" id="A0A0D6XUV3"/>
<evidence type="ECO:0000313" key="2">
    <source>
        <dbReference type="EMBL" id="KIX91628.1"/>
    </source>
</evidence>
<name>A0A0D6XUV3_9STAP</name>
<dbReference type="GO" id="GO:0046872">
    <property type="term" value="F:metal ion binding"/>
    <property type="evidence" value="ECO:0007669"/>
    <property type="project" value="InterPro"/>
</dbReference>
<dbReference type="STRING" id="569857.TP70_01415"/>
<reference evidence="3 5" key="2">
    <citation type="submission" date="2018-06" db="EMBL/GenBank/DDBJ databases">
        <authorList>
            <consortium name="Pathogen Informatics"/>
            <person name="Doyle S."/>
        </authorList>
    </citation>
    <scope>NUCLEOTIDE SEQUENCE [LARGE SCALE GENOMIC DNA]</scope>
    <source>
        <strain evidence="3 5">NCTC13832</strain>
    </source>
</reference>
<gene>
    <name evidence="3" type="ORF">NCTC13832_01008</name>
    <name evidence="2" type="ORF">TP70_01415</name>
</gene>
<sequence>MTLHSDIPIHVLPTDKFKTTTITFKLMAPLDIETMTERSLLSKMLVRATKKYPTDKAFNQHLSHLYGAYLNSNVTKFKDRHVITISLEIVNERYLQDDMSLLDEGIQLLKEVIMNPLVHDGAFDETFLAQEKRLLQNKLAAIEDNKTQLSYLNLLKNMFGDHAYSYPAVGQREHLARINAQSLFDTYQSMLQNDSCSVYVVGNVDEATTIEKLTSAFNIQPFTYQSTDDAQPIHPDQPVNEVVETEEIDQTKLNMGFRFPTQYGKEDYPALVVFNMMFGGDPSSVLFNEVREKQSLAYSIHSQIDGKNGYLFVLSGVSSDAYEAAKTTIIDAFEQFKQGHFTDEKMALAKKIILSHRKELKDRPKQMIELMHNRLLVENPESESTFIERIQAVTKADIQALCQRAQLDTIYIMTKAVDEDA</sequence>
<protein>
    <submittedName>
        <fullName evidence="3">Peptidase, M16 family</fullName>
    </submittedName>
    <submittedName>
        <fullName evidence="2">Zinc protease</fullName>
    </submittedName>
</protein>
<keyword evidence="2" id="KW-0645">Protease</keyword>
<keyword evidence="4" id="KW-1185">Reference proteome</keyword>
<evidence type="ECO:0000313" key="5">
    <source>
        <dbReference type="Proteomes" id="UP000254100"/>
    </source>
</evidence>
<accession>A0A0D6XUV3</accession>
<reference evidence="2 4" key="1">
    <citation type="submission" date="2015-01" db="EMBL/GenBank/DDBJ databases">
        <authorList>
            <person name="Guo J."/>
        </authorList>
    </citation>
    <scope>NUCLEOTIDE SEQUENCE [LARGE SCALE GENOMIC DNA]</scope>
    <source>
        <strain evidence="2 4">DSM 22147</strain>
    </source>
</reference>